<dbReference type="InterPro" id="IPR037522">
    <property type="entry name" value="HD_GYP_dom"/>
</dbReference>
<dbReference type="EMBL" id="BDOQ01000019">
    <property type="protein sequence ID" value="GBG15477.1"/>
    <property type="molecule type" value="Genomic_DNA"/>
</dbReference>
<dbReference type="Gene3D" id="1.10.3210.10">
    <property type="entry name" value="Hypothetical protein af1432"/>
    <property type="match status" value="2"/>
</dbReference>
<reference evidence="3 4" key="1">
    <citation type="journal article" date="2018" name="Environ. Microbiol.">
        <title>Isolation and genomic characterization of Novimethylophilus kurashikiensis gen. nov. sp. nov., a new lanthanide-dependent methylotrophic species of Methylophilaceae.</title>
        <authorList>
            <person name="Lv H."/>
            <person name="Sahin N."/>
            <person name="Tani A."/>
        </authorList>
    </citation>
    <scope>NUCLEOTIDE SEQUENCE [LARGE SCALE GENOMIC DNA]</scope>
    <source>
        <strain evidence="3 4">La2-4</strain>
    </source>
</reference>
<dbReference type="InterPro" id="IPR003607">
    <property type="entry name" value="HD/PDEase_dom"/>
</dbReference>
<dbReference type="PANTHER" id="PTHR43155">
    <property type="entry name" value="CYCLIC DI-GMP PHOSPHODIESTERASE PA4108-RELATED"/>
    <property type="match status" value="1"/>
</dbReference>
<dbReference type="PROSITE" id="PS51832">
    <property type="entry name" value="HD_GYP"/>
    <property type="match status" value="1"/>
</dbReference>
<evidence type="ECO:0000313" key="3">
    <source>
        <dbReference type="EMBL" id="GBG15477.1"/>
    </source>
</evidence>
<dbReference type="PROSITE" id="PS51831">
    <property type="entry name" value="HD"/>
    <property type="match status" value="2"/>
</dbReference>
<dbReference type="AlphaFoldDB" id="A0A2R5FB92"/>
<feature type="domain" description="HD-GYP" evidence="2">
    <location>
        <begin position="214"/>
        <end position="410"/>
    </location>
</feature>
<feature type="domain" description="HD" evidence="1">
    <location>
        <begin position="26"/>
        <end position="141"/>
    </location>
</feature>
<evidence type="ECO:0000259" key="1">
    <source>
        <dbReference type="PROSITE" id="PS51831"/>
    </source>
</evidence>
<dbReference type="OrthoDB" id="9763857at2"/>
<name>A0A2R5FB92_9PROT</name>
<evidence type="ECO:0000259" key="2">
    <source>
        <dbReference type="PROSITE" id="PS51832"/>
    </source>
</evidence>
<dbReference type="SUPFAM" id="SSF109604">
    <property type="entry name" value="HD-domain/PDEase-like"/>
    <property type="match status" value="2"/>
</dbReference>
<dbReference type="GO" id="GO:0008081">
    <property type="term" value="F:phosphoric diester hydrolase activity"/>
    <property type="evidence" value="ECO:0007669"/>
    <property type="project" value="UniProtKB-ARBA"/>
</dbReference>
<sequence length="426" mass="48685">MSTYQINLHQAVYSLSDALDLVGVTHIHHGKRVAYMAAECAKLLGWHKHQLDDLFQAGILHDSGVSKTYIHSRLTQFEWENEMEHCEAGAALLASTPLLSKLSDIVRYHHTHWSVLQKLDLPEQVKLSANCIYLADRVDILTLASLKDQSNILLGRDETLRLIIEKSGDWFCPQLVEAFLEVSQSEAFWFRLESEHVNGYTSTWMSHEHRREISFHELRGLIHLFSVIVDAKSTYTREHSDGVANLARYLGELYQLSERNCEMLEMAGLLHDLGKLRVPDEYLEKAQRLTPEEYAIVQRHSFDTFNILKNIHGLQEVALWAGQHHERVDGSGYPYHLEKKHLSLEARIIAVADVFQALAQKRPYRDALPPEQVLTIIKEQATSGKLDSDIVDCVERHLQSCWEAALNKRSPYYTSSLAQSLADSPE</sequence>
<dbReference type="Proteomes" id="UP000245081">
    <property type="component" value="Unassembled WGS sequence"/>
</dbReference>
<evidence type="ECO:0000313" key="4">
    <source>
        <dbReference type="Proteomes" id="UP000245081"/>
    </source>
</evidence>
<comment type="caution">
    <text evidence="3">The sequence shown here is derived from an EMBL/GenBank/DDBJ whole genome shotgun (WGS) entry which is preliminary data.</text>
</comment>
<feature type="domain" description="HD" evidence="1">
    <location>
        <begin position="236"/>
        <end position="358"/>
    </location>
</feature>
<dbReference type="Pfam" id="PF01966">
    <property type="entry name" value="HD"/>
    <property type="match status" value="1"/>
</dbReference>
<accession>A0A2R5FB92</accession>
<organism evidence="3 4">
    <name type="scientific">Novimethylophilus kurashikiensis</name>
    <dbReference type="NCBI Taxonomy" id="1825523"/>
    <lineage>
        <taxon>Bacteria</taxon>
        <taxon>Pseudomonadati</taxon>
        <taxon>Pseudomonadota</taxon>
        <taxon>Betaproteobacteria</taxon>
        <taxon>Nitrosomonadales</taxon>
        <taxon>Methylophilaceae</taxon>
        <taxon>Novimethylophilus</taxon>
    </lineage>
</organism>
<dbReference type="InterPro" id="IPR006674">
    <property type="entry name" value="HD_domain"/>
</dbReference>
<dbReference type="Pfam" id="PF13487">
    <property type="entry name" value="HD_5"/>
    <property type="match status" value="1"/>
</dbReference>
<dbReference type="CDD" id="cd00077">
    <property type="entry name" value="HDc"/>
    <property type="match status" value="2"/>
</dbReference>
<dbReference type="PANTHER" id="PTHR43155:SF1">
    <property type="entry name" value="3'3'-CGAMP-SPECIFIC PHOSPHODIESTERASE 1"/>
    <property type="match status" value="1"/>
</dbReference>
<dbReference type="RefSeq" id="WP_109016636.1">
    <property type="nucleotide sequence ID" value="NZ_BDOQ01000019.1"/>
</dbReference>
<gene>
    <name evidence="3" type="ORF">NMK_3085</name>
</gene>
<evidence type="ECO:0008006" key="5">
    <source>
        <dbReference type="Google" id="ProtNLM"/>
    </source>
</evidence>
<proteinExistence type="predicted"/>
<dbReference type="SMART" id="SM00471">
    <property type="entry name" value="HDc"/>
    <property type="match status" value="2"/>
</dbReference>
<protein>
    <recommendedName>
        <fullName evidence="5">Phosphohydrolase</fullName>
    </recommendedName>
</protein>
<keyword evidence="4" id="KW-1185">Reference proteome</keyword>